<sequence length="87" mass="9233">RVLAYRGGMPNPFRGETAIRFTLPASGPVSLKVYSVTGQLVRTLLDAQLPPGDHSAMFTAGDLPSGVYFSVLRAGGVQMSRALVLVK</sequence>
<comment type="caution">
    <text evidence="1">The sequence shown here is derived from an EMBL/GenBank/DDBJ whole genome shotgun (WGS) entry which is preliminary data.</text>
</comment>
<reference evidence="1" key="1">
    <citation type="submission" date="2020-07" db="EMBL/GenBank/DDBJ databases">
        <title>Huge and variable diversity of episymbiotic CPR bacteria and DPANN archaea in groundwater ecosystems.</title>
        <authorList>
            <person name="He C.Y."/>
            <person name="Keren R."/>
            <person name="Whittaker M."/>
            <person name="Farag I.F."/>
            <person name="Doudna J."/>
            <person name="Cate J.H.D."/>
            <person name="Banfield J.F."/>
        </authorList>
    </citation>
    <scope>NUCLEOTIDE SEQUENCE</scope>
    <source>
        <strain evidence="1">NC_groundwater_928_Pr1_S-0.2um_72_17</strain>
    </source>
</reference>
<evidence type="ECO:0000313" key="1">
    <source>
        <dbReference type="EMBL" id="MBI3538844.1"/>
    </source>
</evidence>
<protein>
    <submittedName>
        <fullName evidence="1">T9SS type A sorting domain-containing protein</fullName>
    </submittedName>
</protein>
<dbReference type="InterPro" id="IPR026444">
    <property type="entry name" value="Secre_tail"/>
</dbReference>
<proteinExistence type="predicted"/>
<feature type="non-terminal residue" evidence="1">
    <location>
        <position position="1"/>
    </location>
</feature>
<dbReference type="EMBL" id="JACQAY010000036">
    <property type="protein sequence ID" value="MBI3538844.1"/>
    <property type="molecule type" value="Genomic_DNA"/>
</dbReference>
<name>A0A9D6LA60_UNCEI</name>
<dbReference type="Gene3D" id="2.60.40.4070">
    <property type="match status" value="1"/>
</dbReference>
<organism evidence="1 2">
    <name type="scientific">Eiseniibacteriota bacterium</name>
    <dbReference type="NCBI Taxonomy" id="2212470"/>
    <lineage>
        <taxon>Bacteria</taxon>
        <taxon>Candidatus Eiseniibacteriota</taxon>
    </lineage>
</organism>
<dbReference type="AlphaFoldDB" id="A0A9D6LA60"/>
<evidence type="ECO:0000313" key="2">
    <source>
        <dbReference type="Proteomes" id="UP000807850"/>
    </source>
</evidence>
<dbReference type="NCBIfam" id="TIGR04183">
    <property type="entry name" value="Por_Secre_tail"/>
    <property type="match status" value="1"/>
</dbReference>
<gene>
    <name evidence="1" type="ORF">HY076_01030</name>
</gene>
<accession>A0A9D6LA60</accession>
<dbReference type="Proteomes" id="UP000807850">
    <property type="component" value="Unassembled WGS sequence"/>
</dbReference>